<dbReference type="SMART" id="SM00062">
    <property type="entry name" value="PBPb"/>
    <property type="match status" value="1"/>
</dbReference>
<evidence type="ECO:0000256" key="3">
    <source>
        <dbReference type="SAM" id="SignalP"/>
    </source>
</evidence>
<dbReference type="Proteomes" id="UP000004931">
    <property type="component" value="Unassembled WGS sequence"/>
</dbReference>
<dbReference type="Gene3D" id="3.40.190.10">
    <property type="entry name" value="Periplasmic binding protein-like II"/>
    <property type="match status" value="3"/>
</dbReference>
<dbReference type="PANTHER" id="PTHR35936">
    <property type="entry name" value="MEMBRANE-BOUND LYTIC MUREIN TRANSGLYCOSYLASE F"/>
    <property type="match status" value="1"/>
</dbReference>
<protein>
    <recommendedName>
        <fullName evidence="4">Solute-binding protein family 3/N-terminal domain-containing protein</fullName>
    </recommendedName>
</protein>
<feature type="signal peptide" evidence="3">
    <location>
        <begin position="1"/>
        <end position="29"/>
    </location>
</feature>
<comment type="similarity">
    <text evidence="1">Belongs to the bacterial solute-binding protein 3 family.</text>
</comment>
<proteinExistence type="inferred from homology"/>
<comment type="caution">
    <text evidence="5">The sequence shown here is derived from an EMBL/GenBank/DDBJ whole genome shotgun (WGS) entry which is preliminary data.</text>
</comment>
<feature type="domain" description="Solute-binding protein family 3/N-terminal" evidence="4">
    <location>
        <begin position="32"/>
        <end position="246"/>
    </location>
</feature>
<dbReference type="EMBL" id="AAVT01000006">
    <property type="protein sequence ID" value="EAW30806.1"/>
    <property type="molecule type" value="Genomic_DNA"/>
</dbReference>
<reference evidence="5 6" key="1">
    <citation type="journal article" date="2010" name="J. Bacteriol.">
        <title>Genome sequence of the oligotrophic marine Gammaproteobacterium HTCC2143, isolated from the Oregon Coast.</title>
        <authorList>
            <person name="Oh H.M."/>
            <person name="Kang I."/>
            <person name="Ferriera S."/>
            <person name="Giovannoni S.J."/>
            <person name="Cho J.C."/>
        </authorList>
    </citation>
    <scope>NUCLEOTIDE SEQUENCE [LARGE SCALE GENOMIC DNA]</scope>
    <source>
        <strain evidence="5 6">HTCC2143</strain>
    </source>
</reference>
<dbReference type="SUPFAM" id="SSF53850">
    <property type="entry name" value="Periplasmic binding protein-like II"/>
    <property type="match status" value="1"/>
</dbReference>
<evidence type="ECO:0000313" key="6">
    <source>
        <dbReference type="Proteomes" id="UP000004931"/>
    </source>
</evidence>
<organism evidence="5 6">
    <name type="scientific">marine gamma proteobacterium HTCC2143</name>
    <dbReference type="NCBI Taxonomy" id="247633"/>
    <lineage>
        <taxon>Bacteria</taxon>
        <taxon>Pseudomonadati</taxon>
        <taxon>Pseudomonadota</taxon>
        <taxon>Gammaproteobacteria</taxon>
        <taxon>Cellvibrionales</taxon>
        <taxon>Spongiibacteraceae</taxon>
        <taxon>BD1-7 clade</taxon>
    </lineage>
</organism>
<dbReference type="eggNOG" id="COG0834">
    <property type="taxonomic scope" value="Bacteria"/>
</dbReference>
<dbReference type="STRING" id="247633.GP2143_02744"/>
<evidence type="ECO:0000256" key="1">
    <source>
        <dbReference type="ARBA" id="ARBA00010333"/>
    </source>
</evidence>
<keyword evidence="6" id="KW-1185">Reference proteome</keyword>
<feature type="chain" id="PRO_5002630913" description="Solute-binding protein family 3/N-terminal domain-containing protein" evidence="3">
    <location>
        <begin position="30"/>
        <end position="247"/>
    </location>
</feature>
<keyword evidence="2 3" id="KW-0732">Signal</keyword>
<accession>A0YEH0</accession>
<name>A0YEH0_9GAMM</name>
<dbReference type="InterPro" id="IPR001638">
    <property type="entry name" value="Solute-binding_3/MltF_N"/>
</dbReference>
<dbReference type="AlphaFoldDB" id="A0YEH0"/>
<dbReference type="PANTHER" id="PTHR35936:SF25">
    <property type="entry name" value="ABC TRANSPORTER SUBSTRATE-BINDING PROTEIN"/>
    <property type="match status" value="1"/>
</dbReference>
<evidence type="ECO:0000313" key="5">
    <source>
        <dbReference type="EMBL" id="EAW30806.1"/>
    </source>
</evidence>
<gene>
    <name evidence="5" type="ORF">GP2143_02744</name>
</gene>
<evidence type="ECO:0000259" key="4">
    <source>
        <dbReference type="SMART" id="SM00062"/>
    </source>
</evidence>
<sequence>MNKSRPTPTFKGFWAFCLLLIALAPLTQASQTIKIITIDAPPWVSRSPDTGELHGAFVDVVDELANRTDYAFEITLSPFARVGRELELGVQDCTILAPLPPSLTTMGELILKQPLGVIGHSNLALTSDSDLAGKRISVLRGAALATKLGANTNLNMVFDKDYATGLRKLARGRVDAVAGAIPTLQYIARGAGVEAYLGAPLVLAYIPLNFQCSKKSNHLDAMGPINQAIKSMHDDGVINDIKLRHGF</sequence>
<dbReference type="OrthoDB" id="370676at2"/>
<evidence type="ECO:0000256" key="2">
    <source>
        <dbReference type="ARBA" id="ARBA00022729"/>
    </source>
</evidence>